<evidence type="ECO:0000256" key="2">
    <source>
        <dbReference type="ARBA" id="ARBA00022573"/>
    </source>
</evidence>
<dbReference type="NCBIfam" id="NF005968">
    <property type="entry name" value="PRK08057.1-2"/>
    <property type="match status" value="1"/>
</dbReference>
<dbReference type="EMBL" id="CP151767">
    <property type="protein sequence ID" value="WZU66548.2"/>
    <property type="molecule type" value="Genomic_DNA"/>
</dbReference>
<keyword evidence="5" id="KW-1185">Reference proteome</keyword>
<dbReference type="KEGG" id="yrh:AABB31_16125"/>
<gene>
    <name evidence="4" type="ORF">AABB31_16125</name>
</gene>
<dbReference type="EC" id="1.3.1.106" evidence="4"/>
<dbReference type="Pfam" id="PF02571">
    <property type="entry name" value="CbiJ"/>
    <property type="match status" value="1"/>
</dbReference>
<dbReference type="GO" id="GO:0016994">
    <property type="term" value="F:precorrin-6A reductase activity"/>
    <property type="evidence" value="ECO:0007669"/>
    <property type="project" value="InterPro"/>
</dbReference>
<dbReference type="AlphaFoldDB" id="A0AAN0MBC7"/>
<dbReference type="PANTHER" id="PTHR36925:SF1">
    <property type="entry name" value="COBALT-PRECORRIN-6A REDUCTASE"/>
    <property type="match status" value="1"/>
</dbReference>
<name>A0AAN0MBC7_9RHOB</name>
<evidence type="ECO:0000256" key="1">
    <source>
        <dbReference type="ARBA" id="ARBA00004953"/>
    </source>
</evidence>
<organism evidence="4 5">
    <name type="scientific">Yoonia rhodophyticola</name>
    <dbReference type="NCBI Taxonomy" id="3137370"/>
    <lineage>
        <taxon>Bacteria</taxon>
        <taxon>Pseudomonadati</taxon>
        <taxon>Pseudomonadota</taxon>
        <taxon>Alphaproteobacteria</taxon>
        <taxon>Rhodobacterales</taxon>
        <taxon>Paracoccaceae</taxon>
        <taxon>Yoonia</taxon>
    </lineage>
</organism>
<evidence type="ECO:0000313" key="4">
    <source>
        <dbReference type="EMBL" id="WZU66548.2"/>
    </source>
</evidence>
<dbReference type="Proteomes" id="UP001470809">
    <property type="component" value="Chromosome"/>
</dbReference>
<keyword evidence="3 4" id="KW-0560">Oxidoreductase</keyword>
<accession>A0AAN0MBC7</accession>
<dbReference type="GO" id="GO:0009236">
    <property type="term" value="P:cobalamin biosynthetic process"/>
    <property type="evidence" value="ECO:0007669"/>
    <property type="project" value="UniProtKB-KW"/>
</dbReference>
<dbReference type="PANTHER" id="PTHR36925">
    <property type="entry name" value="COBALT-PRECORRIN-6A REDUCTASE"/>
    <property type="match status" value="1"/>
</dbReference>
<evidence type="ECO:0000256" key="3">
    <source>
        <dbReference type="ARBA" id="ARBA00023002"/>
    </source>
</evidence>
<reference evidence="5" key="1">
    <citation type="submission" date="2024-04" db="EMBL/GenBank/DDBJ databases">
        <title>Phylogenomic analyses of a clade within the roseobacter group suggest taxonomic reassignments of species of the genera Aestuariivita, Citreicella, Loktanella, Nautella, Pelagibaca, Ruegeria, Thalassobius, Thiobacimonas and Tropicibacter, and the proposal o.</title>
        <authorList>
            <person name="Jeon C.O."/>
        </authorList>
    </citation>
    <scope>NUCLEOTIDE SEQUENCE [LARGE SCALE GENOMIC DNA]</scope>
    <source>
        <strain evidence="5">SS1-5</strain>
    </source>
</reference>
<proteinExistence type="predicted"/>
<evidence type="ECO:0000313" key="5">
    <source>
        <dbReference type="Proteomes" id="UP001470809"/>
    </source>
</evidence>
<comment type="pathway">
    <text evidence="1">Cofactor biosynthesis; adenosylcobalamin biosynthesis.</text>
</comment>
<dbReference type="RefSeq" id="WP_373635414.1">
    <property type="nucleotide sequence ID" value="NZ_CP151767.2"/>
</dbReference>
<protein>
    <submittedName>
        <fullName evidence="4">Cobalt-precorrin-6A reductase</fullName>
        <ecNumber evidence="4">1.3.1.106</ecNumber>
    </submittedName>
</protein>
<sequence>MTLLLLAGTGEARAIALALAGRDVIASLAGATRAPTDLGVPTRSGGFDGPAGFTAFLAEHNITAVLDATHPYAARITARSAAICAAQDIPFLQYLRPPWTPDAGDHWTTIGAEEDAADLIPQGATVFLGTGRQTLSRFVNLQGRRVICRQIDPPEGPFPFPGGEFLVGRPPFSVAHETALFRRLAVDYLIVKNAGGEASRTKLIAARQLNIPVLMLARPDPGDWPCVSAFADARQWAEARC</sequence>
<dbReference type="InterPro" id="IPR003723">
    <property type="entry name" value="Precorrin-6x_reduct"/>
</dbReference>
<reference evidence="4 5" key="2">
    <citation type="submission" date="2024-08" db="EMBL/GenBank/DDBJ databases">
        <title>Phylogenomic analyses of a clade within the roseobacter group suggest taxonomic reassignments of species of the genera Aestuariivita, Citreicella, Loktanella, Nautella, Pelagibaca, Ruegeria, Thalassobius, Thiobacimonas and Tropicibacter, and the proposal o.</title>
        <authorList>
            <person name="Jeon C.O."/>
        </authorList>
    </citation>
    <scope>NUCLEOTIDE SEQUENCE [LARGE SCALE GENOMIC DNA]</scope>
    <source>
        <strain evidence="4 5">SS1-5</strain>
    </source>
</reference>
<keyword evidence="2" id="KW-0169">Cobalamin biosynthesis</keyword>